<dbReference type="Proteomes" id="UP001348098">
    <property type="component" value="Unassembled WGS sequence"/>
</dbReference>
<comment type="caution">
    <text evidence="1">The sequence shown here is derived from an EMBL/GenBank/DDBJ whole genome shotgun (WGS) entry which is preliminary data.</text>
</comment>
<dbReference type="PANTHER" id="PTHR15394">
    <property type="entry name" value="SERINE HYDROLASE RBBP9"/>
    <property type="match status" value="1"/>
</dbReference>
<evidence type="ECO:0000313" key="1">
    <source>
        <dbReference type="EMBL" id="MEB3508615.1"/>
    </source>
</evidence>
<dbReference type="PANTHER" id="PTHR15394:SF3">
    <property type="entry name" value="SERINE HYDROLASE RBBP9"/>
    <property type="match status" value="1"/>
</dbReference>
<name>A0ABU6AMJ5_9NOCA</name>
<evidence type="ECO:0000313" key="2">
    <source>
        <dbReference type="Proteomes" id="UP001348098"/>
    </source>
</evidence>
<dbReference type="InterPro" id="IPR029058">
    <property type="entry name" value="AB_hydrolase_fold"/>
</dbReference>
<sequence>MTSRPTPTRTVVIHGYHATPGDHWFPWLADRLAAVGIPAHVPAMPDPGDPDPDAWLAATARAIGTPDEGTAVVAHSLGCLTVLRYLTALPGRWRLGHLVLVAGFLDPLPALPDLDGYIASGCDVRAIPAHVTRLTVFRSDADECVPTAHTDRLAALLGVTARTILGAGHFLADDGVTELPEVLDVLRTAHPRPNALWASPA</sequence>
<keyword evidence="1" id="KW-0378">Hydrolase</keyword>
<dbReference type="Pfam" id="PF06821">
    <property type="entry name" value="Ser_hydrolase"/>
    <property type="match status" value="1"/>
</dbReference>
<dbReference type="EMBL" id="JAYKYQ010000001">
    <property type="protein sequence ID" value="MEB3508615.1"/>
    <property type="molecule type" value="Genomic_DNA"/>
</dbReference>
<dbReference type="RefSeq" id="WP_195080930.1">
    <property type="nucleotide sequence ID" value="NZ_JAYESH010000018.1"/>
</dbReference>
<keyword evidence="2" id="KW-1185">Reference proteome</keyword>
<accession>A0ABU6AMJ5</accession>
<organism evidence="1 2">
    <name type="scientific">Nocardia implantans</name>
    <dbReference type="NCBI Taxonomy" id="3108168"/>
    <lineage>
        <taxon>Bacteria</taxon>
        <taxon>Bacillati</taxon>
        <taxon>Actinomycetota</taxon>
        <taxon>Actinomycetes</taxon>
        <taxon>Mycobacteriales</taxon>
        <taxon>Nocardiaceae</taxon>
        <taxon>Nocardia</taxon>
    </lineage>
</organism>
<dbReference type="Gene3D" id="3.40.50.1820">
    <property type="entry name" value="alpha/beta hydrolase"/>
    <property type="match status" value="1"/>
</dbReference>
<reference evidence="1 2" key="1">
    <citation type="submission" date="2023-12" db="EMBL/GenBank/DDBJ databases">
        <title>novel species in genus Nocarida.</title>
        <authorList>
            <person name="Li Z."/>
        </authorList>
    </citation>
    <scope>NUCLEOTIDE SEQUENCE [LARGE SCALE GENOMIC DNA]</scope>
    <source>
        <strain evidence="1 2">CDC186</strain>
    </source>
</reference>
<dbReference type="InterPro" id="IPR010662">
    <property type="entry name" value="RBBP9/YdeN"/>
</dbReference>
<proteinExistence type="predicted"/>
<gene>
    <name evidence="1" type="ORF">U3653_01140</name>
</gene>
<dbReference type="GO" id="GO:0016787">
    <property type="term" value="F:hydrolase activity"/>
    <property type="evidence" value="ECO:0007669"/>
    <property type="project" value="UniProtKB-KW"/>
</dbReference>
<dbReference type="SUPFAM" id="SSF53474">
    <property type="entry name" value="alpha/beta-Hydrolases"/>
    <property type="match status" value="1"/>
</dbReference>
<protein>
    <submittedName>
        <fullName evidence="1">Alpha/beta hydrolase</fullName>
    </submittedName>
</protein>